<organism evidence="4 5">
    <name type="scientific">Dinoponera quadriceps</name>
    <name type="common">South American ant</name>
    <dbReference type="NCBI Taxonomy" id="609295"/>
    <lineage>
        <taxon>Eukaryota</taxon>
        <taxon>Metazoa</taxon>
        <taxon>Ecdysozoa</taxon>
        <taxon>Arthropoda</taxon>
        <taxon>Hexapoda</taxon>
        <taxon>Insecta</taxon>
        <taxon>Pterygota</taxon>
        <taxon>Neoptera</taxon>
        <taxon>Endopterygota</taxon>
        <taxon>Hymenoptera</taxon>
        <taxon>Apocrita</taxon>
        <taxon>Aculeata</taxon>
        <taxon>Formicoidea</taxon>
        <taxon>Formicidae</taxon>
        <taxon>Ponerinae</taxon>
        <taxon>Ponerini</taxon>
        <taxon>Dinoponera</taxon>
    </lineage>
</organism>
<dbReference type="Proteomes" id="UP000515204">
    <property type="component" value="Unplaced"/>
</dbReference>
<protein>
    <submittedName>
        <fullName evidence="5">Tether containing UBX domain for GLUT4</fullName>
    </submittedName>
</protein>
<evidence type="ECO:0000256" key="2">
    <source>
        <dbReference type="SAM" id="MobiDB-lite"/>
    </source>
</evidence>
<keyword evidence="4" id="KW-1185">Reference proteome</keyword>
<feature type="coiled-coil region" evidence="1">
    <location>
        <begin position="342"/>
        <end position="385"/>
    </location>
</feature>
<feature type="compositionally biased region" description="Polar residues" evidence="2">
    <location>
        <begin position="183"/>
        <end position="202"/>
    </location>
</feature>
<dbReference type="GO" id="GO:0042593">
    <property type="term" value="P:glucose homeostasis"/>
    <property type="evidence" value="ECO:0007669"/>
    <property type="project" value="TreeGrafter"/>
</dbReference>
<dbReference type="InterPro" id="IPR059238">
    <property type="entry name" value="UBX1_UBXN9"/>
</dbReference>
<dbReference type="RefSeq" id="XP_014469701.1">
    <property type="nucleotide sequence ID" value="XM_014614215.1"/>
</dbReference>
<evidence type="ECO:0000313" key="4">
    <source>
        <dbReference type="Proteomes" id="UP000515204"/>
    </source>
</evidence>
<evidence type="ECO:0000259" key="3">
    <source>
        <dbReference type="PROSITE" id="PS50033"/>
    </source>
</evidence>
<reference evidence="5" key="1">
    <citation type="submission" date="2025-08" db="UniProtKB">
        <authorList>
            <consortium name="RefSeq"/>
        </authorList>
    </citation>
    <scope>IDENTIFICATION</scope>
</reference>
<dbReference type="Gene3D" id="3.10.20.90">
    <property type="entry name" value="Phosphatidylinositol 3-kinase Catalytic Subunit, Chain A, domain 1"/>
    <property type="match status" value="2"/>
</dbReference>
<evidence type="ECO:0000256" key="1">
    <source>
        <dbReference type="SAM" id="Coils"/>
    </source>
</evidence>
<evidence type="ECO:0000313" key="5">
    <source>
        <dbReference type="RefSeq" id="XP_014469701.1"/>
    </source>
</evidence>
<dbReference type="SUPFAM" id="SSF54236">
    <property type="entry name" value="Ubiquitin-like"/>
    <property type="match status" value="2"/>
</dbReference>
<accession>A0A6P3WUC6</accession>
<dbReference type="AlphaFoldDB" id="A0A6P3WUC6"/>
<feature type="compositionally biased region" description="Basic and acidic residues" evidence="2">
    <location>
        <begin position="485"/>
        <end position="494"/>
    </location>
</feature>
<dbReference type="KEGG" id="dqu:106741834"/>
<feature type="region of interest" description="Disordered" evidence="2">
    <location>
        <begin position="178"/>
        <end position="204"/>
    </location>
</feature>
<dbReference type="InterPro" id="IPR021569">
    <property type="entry name" value="TUG-UBL1"/>
</dbReference>
<dbReference type="GO" id="GO:0012506">
    <property type="term" value="C:vesicle membrane"/>
    <property type="evidence" value="ECO:0007669"/>
    <property type="project" value="TreeGrafter"/>
</dbReference>
<name>A0A6P3WUC6_DINQU</name>
<dbReference type="GO" id="GO:0005634">
    <property type="term" value="C:nucleus"/>
    <property type="evidence" value="ECO:0007669"/>
    <property type="project" value="TreeGrafter"/>
</dbReference>
<dbReference type="Pfam" id="PF11470">
    <property type="entry name" value="TUG-UBL1"/>
    <property type="match status" value="1"/>
</dbReference>
<dbReference type="CDD" id="cd16105">
    <property type="entry name" value="Ubl_ASPSCR1_like"/>
    <property type="match status" value="1"/>
</dbReference>
<sequence length="540" mass="60693">MAAIKSVIVLAPNGRRQNVKVTLNTTILQVLEEVCRKQGYNVDDYDIKHVHRILDLNTSFRFTGLPNNAQLEMVACTKVRSMSNVTIGIQPEDGERVTREFSPNTTLAQALTDIYPDSDLERVVLIYMHNEVCGREALEKTTLRSLGLNSGRAILRLMYRDPKQLKTQAHVSAPLLPKPVTAVDNSSSNRNSQRVPSPTPHCSKTMDGVILPTEMADIQNKPGGKMSVNIDEVKMDATDETKLDANADEEKMDVEIERVDTRNEGRSKEMDTSTIEETHSASSVREHGTDERDPVTEACKKDQEDTYKIEFLGERNALVFNQAGTQALPRDELPDSFFELNLHDARTLLRDAKRRREELESAPLLTEAQRQLDRDKRTLDQLNKYRRTVIRIQFPDQFVLQGLFGPLESVQTVKDFITNYLDDPSCAFTIYTAPPKHILNPEARLIDENLIPSAVVYYSGQSSLRPSVKAKLTDPRAAGIEAVRSRTDTMREEQNPTTRNEGAVENESDGVTAGPSGESSAQNENKIPKWFKQLRNSKNA</sequence>
<dbReference type="InterPro" id="IPR029071">
    <property type="entry name" value="Ubiquitin-like_domsf"/>
</dbReference>
<dbReference type="CDD" id="cd16118">
    <property type="entry name" value="UBX2_UBXN9"/>
    <property type="match status" value="1"/>
</dbReference>
<dbReference type="GO" id="GO:0006886">
    <property type="term" value="P:intracellular protein transport"/>
    <property type="evidence" value="ECO:0007669"/>
    <property type="project" value="TreeGrafter"/>
</dbReference>
<dbReference type="CDD" id="cd17075">
    <property type="entry name" value="UBX1_UBXN9"/>
    <property type="match status" value="1"/>
</dbReference>
<proteinExistence type="predicted"/>
<dbReference type="GeneID" id="106741834"/>
<dbReference type="InterPro" id="IPR001012">
    <property type="entry name" value="UBX_dom"/>
</dbReference>
<dbReference type="PANTHER" id="PTHR46467:SF1">
    <property type="entry name" value="TETHER CONTAINING UBX DOMAIN FOR GLUT4"/>
    <property type="match status" value="1"/>
</dbReference>
<dbReference type="PROSITE" id="PS50033">
    <property type="entry name" value="UBX"/>
    <property type="match status" value="1"/>
</dbReference>
<dbReference type="GO" id="GO:0005737">
    <property type="term" value="C:cytoplasm"/>
    <property type="evidence" value="ECO:0007669"/>
    <property type="project" value="TreeGrafter"/>
</dbReference>
<gene>
    <name evidence="5" type="primary">LOC106741834</name>
</gene>
<feature type="region of interest" description="Disordered" evidence="2">
    <location>
        <begin position="485"/>
        <end position="540"/>
    </location>
</feature>
<keyword evidence="1" id="KW-0175">Coiled coil</keyword>
<feature type="region of interest" description="Disordered" evidence="2">
    <location>
        <begin position="263"/>
        <end position="295"/>
    </location>
</feature>
<dbReference type="Pfam" id="PF00789">
    <property type="entry name" value="UBX"/>
    <property type="match status" value="1"/>
</dbReference>
<dbReference type="PANTHER" id="PTHR46467">
    <property type="entry name" value="TETHER CONTAINING UBX DOMAIN FOR GLUT4"/>
    <property type="match status" value="1"/>
</dbReference>
<dbReference type="OrthoDB" id="440781at2759"/>
<feature type="domain" description="UBX" evidence="3">
    <location>
        <begin position="383"/>
        <end position="458"/>
    </location>
</feature>